<dbReference type="GO" id="GO:0000272">
    <property type="term" value="P:polysaccharide catabolic process"/>
    <property type="evidence" value="ECO:0007669"/>
    <property type="project" value="TreeGrafter"/>
</dbReference>
<dbReference type="AlphaFoldDB" id="A0A9P4WVZ6"/>
<dbReference type="PANTHER" id="PTHR36845">
    <property type="entry name" value="HYDROLASE, PUTATIVE (AFU_ORTHOLOGUE AFUA_7G05090)-RELATED"/>
    <property type="match status" value="1"/>
</dbReference>
<keyword evidence="4" id="KW-1185">Reference proteome</keyword>
<proteinExistence type="inferred from homology"/>
<sequence>MLSATDGSKKAASGIKGFDLSAVYSENVAAKVFQVAQRGLKQEAPLPTYPHTVPQVGADSGRYEEREADFWTCALDVPEHIRPRFQDQLLHIGRHWNVAINQMSSRRDTHDMGFIVQPALQKDWELTGNKESLQSVINAAYALASRYDEKVKAIRSWDVAINDRYSITDMNENFLVIIDSMCNLDLLYYVGHNQQDQSLIDIATQHADSIIHEILRSDFSSYHLVNFDPRTGQPQAKMTNQGWRDHSTWSRGQAWSIMGFAQVYTWTKDSKYLRTAIKCAEYFLRRCREGEGKWHHPLVPLWDFDAPIDDPAEPLRDVSAAMVTANGLLIIHQSLQSLPTSEASQLADRSSNFLDIALQIVTQTLDMSYDSDLASFERPGKRQVNGAGTADIRVTESGFDAILRNSTTNWNPDAHKKYKDHGLVYADYYLLEFGNKLLRASLL</sequence>
<keyword evidence="1" id="KW-0378">Hydrolase</keyword>
<dbReference type="Proteomes" id="UP000758155">
    <property type="component" value="Unassembled WGS sequence"/>
</dbReference>
<evidence type="ECO:0000313" key="4">
    <source>
        <dbReference type="Proteomes" id="UP000758155"/>
    </source>
</evidence>
<name>A0A9P4WVZ6_9PLEO</name>
<dbReference type="InterPro" id="IPR052369">
    <property type="entry name" value="UG_Glycosaminoglycan_Hydrolase"/>
</dbReference>
<evidence type="ECO:0000313" key="3">
    <source>
        <dbReference type="EMBL" id="KAF3044372.1"/>
    </source>
</evidence>
<dbReference type="Gene3D" id="1.50.10.10">
    <property type="match status" value="1"/>
</dbReference>
<dbReference type="SUPFAM" id="SSF48208">
    <property type="entry name" value="Six-hairpin glycosidases"/>
    <property type="match status" value="1"/>
</dbReference>
<dbReference type="EMBL" id="SWKV01000009">
    <property type="protein sequence ID" value="KAF3044372.1"/>
    <property type="molecule type" value="Genomic_DNA"/>
</dbReference>
<evidence type="ECO:0008006" key="5">
    <source>
        <dbReference type="Google" id="ProtNLM"/>
    </source>
</evidence>
<comment type="similarity">
    <text evidence="2">Belongs to the glycosyl hydrolase 88 family.</text>
</comment>
<organism evidence="3 4">
    <name type="scientific">Didymella heteroderae</name>
    <dbReference type="NCBI Taxonomy" id="1769908"/>
    <lineage>
        <taxon>Eukaryota</taxon>
        <taxon>Fungi</taxon>
        <taxon>Dikarya</taxon>
        <taxon>Ascomycota</taxon>
        <taxon>Pezizomycotina</taxon>
        <taxon>Dothideomycetes</taxon>
        <taxon>Pleosporomycetidae</taxon>
        <taxon>Pleosporales</taxon>
        <taxon>Pleosporineae</taxon>
        <taxon>Didymellaceae</taxon>
        <taxon>Didymella</taxon>
    </lineage>
</organism>
<gene>
    <name evidence="3" type="ORF">E8E12_009802</name>
</gene>
<evidence type="ECO:0000256" key="2">
    <source>
        <dbReference type="ARBA" id="ARBA00038358"/>
    </source>
</evidence>
<dbReference type="InterPro" id="IPR012341">
    <property type="entry name" value="6hp_glycosidase-like_sf"/>
</dbReference>
<evidence type="ECO:0000256" key="1">
    <source>
        <dbReference type="ARBA" id="ARBA00022801"/>
    </source>
</evidence>
<accession>A0A9P4WVZ6</accession>
<dbReference type="PANTHER" id="PTHR36845:SF1">
    <property type="entry name" value="HYDROLASE, PUTATIVE (AFU_ORTHOLOGUE AFUA_7G05090)-RELATED"/>
    <property type="match status" value="1"/>
</dbReference>
<dbReference type="InterPro" id="IPR008928">
    <property type="entry name" value="6-hairpin_glycosidase_sf"/>
</dbReference>
<reference evidence="3" key="1">
    <citation type="submission" date="2019-04" db="EMBL/GenBank/DDBJ databases">
        <title>Sequencing of skin fungus with MAO and IRED activity.</title>
        <authorList>
            <person name="Marsaioli A.J."/>
            <person name="Bonatto J.M.C."/>
            <person name="Reis Junior O."/>
        </authorList>
    </citation>
    <scope>NUCLEOTIDE SEQUENCE</scope>
    <source>
        <strain evidence="3">28M1</strain>
    </source>
</reference>
<comment type="caution">
    <text evidence="3">The sequence shown here is derived from an EMBL/GenBank/DDBJ whole genome shotgun (WGS) entry which is preliminary data.</text>
</comment>
<protein>
    <recommendedName>
        <fullName evidence="5">Hydrolase</fullName>
    </recommendedName>
</protein>
<dbReference type="OrthoDB" id="2317065at2759"/>
<dbReference type="GO" id="GO:0052757">
    <property type="term" value="F:chondroitin hydrolase activity"/>
    <property type="evidence" value="ECO:0007669"/>
    <property type="project" value="TreeGrafter"/>
</dbReference>